<dbReference type="InterPro" id="IPR000182">
    <property type="entry name" value="GNAT_dom"/>
</dbReference>
<evidence type="ECO:0000313" key="4">
    <source>
        <dbReference type="EMBL" id="GIG30924.1"/>
    </source>
</evidence>
<evidence type="ECO:0000313" key="5">
    <source>
        <dbReference type="Proteomes" id="UP000618382"/>
    </source>
</evidence>
<dbReference type="SUPFAM" id="SSF55729">
    <property type="entry name" value="Acyl-CoA N-acyltransferases (Nat)"/>
    <property type="match status" value="1"/>
</dbReference>
<protein>
    <submittedName>
        <fullName evidence="4">N-acetyltransferase</fullName>
    </submittedName>
</protein>
<accession>A0ABQ4D5C7</accession>
<name>A0ABQ4D5C7_9CELL</name>
<dbReference type="Pfam" id="PF00583">
    <property type="entry name" value="Acetyltransf_1"/>
    <property type="match status" value="1"/>
</dbReference>
<keyword evidence="2" id="KW-0012">Acyltransferase</keyword>
<dbReference type="PROSITE" id="PS51186">
    <property type="entry name" value="GNAT"/>
    <property type="match status" value="1"/>
</dbReference>
<dbReference type="PANTHER" id="PTHR43877">
    <property type="entry name" value="AMINOALKYLPHOSPHONATE N-ACETYLTRANSFERASE-RELATED-RELATED"/>
    <property type="match status" value="1"/>
</dbReference>
<dbReference type="CDD" id="cd04301">
    <property type="entry name" value="NAT_SF"/>
    <property type="match status" value="1"/>
</dbReference>
<dbReference type="EMBL" id="BONN01000001">
    <property type="protein sequence ID" value="GIG30924.1"/>
    <property type="molecule type" value="Genomic_DNA"/>
</dbReference>
<reference evidence="4 5" key="1">
    <citation type="submission" date="2021-01" db="EMBL/GenBank/DDBJ databases">
        <title>Whole genome shotgun sequence of Cellulomonas oligotrophica NBRC 109435.</title>
        <authorList>
            <person name="Komaki H."/>
            <person name="Tamura T."/>
        </authorList>
    </citation>
    <scope>NUCLEOTIDE SEQUENCE [LARGE SCALE GENOMIC DNA]</scope>
    <source>
        <strain evidence="4 5">NBRC 109435</strain>
    </source>
</reference>
<evidence type="ECO:0000256" key="2">
    <source>
        <dbReference type="ARBA" id="ARBA00023315"/>
    </source>
</evidence>
<sequence>MPWRACGGEQERDGMDHVIALRPLQDSDPKLLEAAFAAIGWCKPQEQYLGYLAEQRAGARVCVVAEVDGAFAGYGTLRRSSDYPPFRDEGVPEVADLNVLPPYRRRGVGTALLDALEHEAAAHGPRVGIGVGLSADYGAAQRLYVQRGYVPDGRGVMHHDRPVAPGALVPLDDDATLMLVKDLR</sequence>
<evidence type="ECO:0000256" key="1">
    <source>
        <dbReference type="ARBA" id="ARBA00022679"/>
    </source>
</evidence>
<organism evidence="4 5">
    <name type="scientific">Cellulomonas oligotrophica</name>
    <dbReference type="NCBI Taxonomy" id="931536"/>
    <lineage>
        <taxon>Bacteria</taxon>
        <taxon>Bacillati</taxon>
        <taxon>Actinomycetota</taxon>
        <taxon>Actinomycetes</taxon>
        <taxon>Micrococcales</taxon>
        <taxon>Cellulomonadaceae</taxon>
        <taxon>Cellulomonas</taxon>
    </lineage>
</organism>
<dbReference type="InterPro" id="IPR016181">
    <property type="entry name" value="Acyl_CoA_acyltransferase"/>
</dbReference>
<dbReference type="Proteomes" id="UP000618382">
    <property type="component" value="Unassembled WGS sequence"/>
</dbReference>
<proteinExistence type="predicted"/>
<dbReference type="PANTHER" id="PTHR43877:SF2">
    <property type="entry name" value="AMINOALKYLPHOSPHONATE N-ACETYLTRANSFERASE-RELATED"/>
    <property type="match status" value="1"/>
</dbReference>
<comment type="caution">
    <text evidence="4">The sequence shown here is derived from an EMBL/GenBank/DDBJ whole genome shotgun (WGS) entry which is preliminary data.</text>
</comment>
<dbReference type="InterPro" id="IPR050832">
    <property type="entry name" value="Bact_Acetyltransf"/>
</dbReference>
<evidence type="ECO:0000259" key="3">
    <source>
        <dbReference type="PROSITE" id="PS51186"/>
    </source>
</evidence>
<gene>
    <name evidence="4" type="ORF">Col01nite_00830</name>
</gene>
<keyword evidence="1" id="KW-0808">Transferase</keyword>
<dbReference type="Gene3D" id="3.40.630.30">
    <property type="match status" value="1"/>
</dbReference>
<keyword evidence="5" id="KW-1185">Reference proteome</keyword>
<feature type="domain" description="N-acetyltransferase" evidence="3">
    <location>
        <begin position="19"/>
        <end position="172"/>
    </location>
</feature>